<keyword evidence="1" id="KW-0862">Zinc</keyword>
<evidence type="ECO:0000259" key="3">
    <source>
        <dbReference type="PROSITE" id="PS50158"/>
    </source>
</evidence>
<proteinExistence type="predicted"/>
<dbReference type="Pfam" id="PF00078">
    <property type="entry name" value="RVT_1"/>
    <property type="match status" value="1"/>
</dbReference>
<dbReference type="InterPro" id="IPR036875">
    <property type="entry name" value="Znf_CCHC_sf"/>
</dbReference>
<feature type="domain" description="CCHC-type" evidence="3">
    <location>
        <begin position="9"/>
        <end position="24"/>
    </location>
</feature>
<name>A0A9Q1BCE0_HOLLE</name>
<accession>A0A9Q1BCE0</accession>
<dbReference type="Gene3D" id="3.60.10.10">
    <property type="entry name" value="Endonuclease/exonuclease/phosphatase"/>
    <property type="match status" value="1"/>
</dbReference>
<organism evidence="5 6">
    <name type="scientific">Holothuria leucospilota</name>
    <name type="common">Black long sea cucumber</name>
    <name type="synonym">Mertensiothuria leucospilota</name>
    <dbReference type="NCBI Taxonomy" id="206669"/>
    <lineage>
        <taxon>Eukaryota</taxon>
        <taxon>Metazoa</taxon>
        <taxon>Echinodermata</taxon>
        <taxon>Eleutherozoa</taxon>
        <taxon>Echinozoa</taxon>
        <taxon>Holothuroidea</taxon>
        <taxon>Aspidochirotacea</taxon>
        <taxon>Aspidochirotida</taxon>
        <taxon>Holothuriidae</taxon>
        <taxon>Holothuria</taxon>
    </lineage>
</organism>
<dbReference type="PROSITE" id="PS50878">
    <property type="entry name" value="RT_POL"/>
    <property type="match status" value="1"/>
</dbReference>
<dbReference type="OrthoDB" id="416119at2759"/>
<comment type="caution">
    <text evidence="5">The sequence shown here is derived from an EMBL/GenBank/DDBJ whole genome shotgun (WGS) entry which is preliminary data.</text>
</comment>
<dbReference type="PROSITE" id="PS50158">
    <property type="entry name" value="ZF_CCHC"/>
    <property type="match status" value="2"/>
</dbReference>
<dbReference type="CDD" id="cd09076">
    <property type="entry name" value="L1-EN"/>
    <property type="match status" value="1"/>
</dbReference>
<evidence type="ECO:0000256" key="1">
    <source>
        <dbReference type="PROSITE-ProRule" id="PRU00047"/>
    </source>
</evidence>
<dbReference type="InterPro" id="IPR001878">
    <property type="entry name" value="Znf_CCHC"/>
</dbReference>
<protein>
    <recommendedName>
        <fullName evidence="7">Reverse transcriptase</fullName>
    </recommendedName>
</protein>
<evidence type="ECO:0000259" key="4">
    <source>
        <dbReference type="PROSITE" id="PS50878"/>
    </source>
</evidence>
<dbReference type="SMART" id="SM00343">
    <property type="entry name" value="ZnF_C2HC"/>
    <property type="match status" value="2"/>
</dbReference>
<dbReference type="SUPFAM" id="SSF56672">
    <property type="entry name" value="DNA/RNA polymerases"/>
    <property type="match status" value="1"/>
</dbReference>
<evidence type="ECO:0008006" key="7">
    <source>
        <dbReference type="Google" id="ProtNLM"/>
    </source>
</evidence>
<dbReference type="SUPFAM" id="SSF56219">
    <property type="entry name" value="DNase I-like"/>
    <property type="match status" value="1"/>
</dbReference>
<dbReference type="Gene3D" id="4.10.60.10">
    <property type="entry name" value="Zinc finger, CCHC-type"/>
    <property type="match status" value="1"/>
</dbReference>
<dbReference type="CDD" id="cd01650">
    <property type="entry name" value="RT_nLTR_like"/>
    <property type="match status" value="1"/>
</dbReference>
<dbReference type="InterPro" id="IPR043502">
    <property type="entry name" value="DNA/RNA_pol_sf"/>
</dbReference>
<keyword evidence="1" id="KW-0863">Zinc-finger</keyword>
<dbReference type="GO" id="GO:0008270">
    <property type="term" value="F:zinc ion binding"/>
    <property type="evidence" value="ECO:0007669"/>
    <property type="project" value="UniProtKB-KW"/>
</dbReference>
<dbReference type="SUPFAM" id="SSF57756">
    <property type="entry name" value="Retrovirus zinc finger-like domains"/>
    <property type="match status" value="1"/>
</dbReference>
<evidence type="ECO:0000313" key="6">
    <source>
        <dbReference type="Proteomes" id="UP001152320"/>
    </source>
</evidence>
<dbReference type="Pfam" id="PF00098">
    <property type="entry name" value="zf-CCHC"/>
    <property type="match status" value="1"/>
</dbReference>
<sequence>MRSCPQYLCSLCGQQGHTESRCPSVKCFRCQRLGHKSFNCPDKTANSTEPNEGKTKQLDSDILNGDKPNMSKPGIVETNEDEEGEPGIDTENENKELNSEVASTSRVDGSLPVNGDSKDIDINSSQKRTASSDDDGYANLTSIRGKSKATKTTSSTNLCETFWDDQVHEAARREWGGSVLSSICSEMNRRGVSCLINGNSDIDVVNSSTFCDGRLLQINIIVDDQAITIFNVYSPCNSSERKYFFTDLQERIAKTTNQVIIGGDFNTVLNTYLDKYPPTTYPDQSRKPLNDLMLTEKLTDIWRHRNDDVIAFTRSRIANNVRSASRIDRFLLSNSLILNVSHCNIFNYPFSDHDIITLRLNLSLFPRGSGVWIFNNQLLEDDDFCLETGEVIRSMKMHTDFETNFLEWYDNLKGKIKYQSIKFSKRKQRKQRKVKRILEKKIMYEKYKAQKFCDYNFTRLQNLEDELKNIVSKEVKGAALRAKIQWFEEGERPTRLFLNLEKSRQKVKVMKSLLKDDGTVVTDRETIMHEQVDFYKNLYKRESTDKNASSALINNVTRLLSPIDTRFCDEGLKSEELFDALKSMKPDKSPGLDGLTPQFYKAFWSEWEEILMRLVHEIYNAGTLSNSMKIGMITLIPKKGDLRKLTNWRPISLLNTDYKIISKALATRLSKVISTLVSEDQSCCVPGRNIADNVILMNNIIRYLDSKKVNGYILKIDQYKAFDRVEHGYLFDVLQKMGFGDYFRNWIAILYNEITACIKHNGFISPNFDIHRGVRQGCPISAILYVLTAEPFHEAIVNCNKISGIKVGDHEAKIFQHADDTTFFLSDTNCIQYVFNVINLYEMASGSKCNIQKTELLAINHDRTEISYDLPIRYDGIVILGVFLGTNRTQTQKENWEDRITKCISILKRWKCRKLSFTGKALVVNSLVISRLVYHVTILPVPDWAINSIKSAIISFLWGDKKPAISFKVLSLPKEQGGLGVSDLAVKRDSLRIRLISRLLSNQVNAKLRYMLLYNLNHYGDMKLGLNIFRTVPQSSFIRKLPQFYQEFLSAWRKISVDALLPPINRADILHQPLFHNPFILDENQSVLYNQDFIEGEFIYVGDICYEMIPYCFPAQEIYDIIIALNPHSKVKLGDTGNYLSHVLHCIPQSWCDMIISQDKIVSTVPVENLLLRLKSGDSWIDVRTLTAKRASLF</sequence>
<gene>
    <name evidence="5" type="ORF">HOLleu_37525</name>
</gene>
<dbReference type="AlphaFoldDB" id="A0A9Q1BCE0"/>
<dbReference type="InterPro" id="IPR000477">
    <property type="entry name" value="RT_dom"/>
</dbReference>
<keyword evidence="6" id="KW-1185">Reference proteome</keyword>
<evidence type="ECO:0000313" key="5">
    <source>
        <dbReference type="EMBL" id="KAJ8022581.1"/>
    </source>
</evidence>
<feature type="compositionally biased region" description="Acidic residues" evidence="2">
    <location>
        <begin position="78"/>
        <end position="91"/>
    </location>
</feature>
<reference evidence="5" key="1">
    <citation type="submission" date="2021-10" db="EMBL/GenBank/DDBJ databases">
        <title>Tropical sea cucumber genome reveals ecological adaptation and Cuvierian tubules defense mechanism.</title>
        <authorList>
            <person name="Chen T."/>
        </authorList>
    </citation>
    <scope>NUCLEOTIDE SEQUENCE</scope>
    <source>
        <strain evidence="5">Nanhai2018</strain>
        <tissue evidence="5">Muscle</tissue>
    </source>
</reference>
<feature type="domain" description="CCHC-type" evidence="3">
    <location>
        <begin position="26"/>
        <end position="42"/>
    </location>
</feature>
<dbReference type="PANTHER" id="PTHR31635:SF196">
    <property type="entry name" value="REVERSE TRANSCRIPTASE DOMAIN-CONTAINING PROTEIN-RELATED"/>
    <property type="match status" value="1"/>
</dbReference>
<dbReference type="InterPro" id="IPR036691">
    <property type="entry name" value="Endo/exonu/phosph_ase_sf"/>
</dbReference>
<keyword evidence="1" id="KW-0479">Metal-binding</keyword>
<feature type="domain" description="Reverse transcriptase" evidence="4">
    <location>
        <begin position="617"/>
        <end position="879"/>
    </location>
</feature>
<dbReference type="EMBL" id="JAIZAY010000020">
    <property type="protein sequence ID" value="KAJ8022581.1"/>
    <property type="molecule type" value="Genomic_DNA"/>
</dbReference>
<dbReference type="Proteomes" id="UP001152320">
    <property type="component" value="Chromosome 20"/>
</dbReference>
<dbReference type="GO" id="GO:0003676">
    <property type="term" value="F:nucleic acid binding"/>
    <property type="evidence" value="ECO:0007669"/>
    <property type="project" value="InterPro"/>
</dbReference>
<evidence type="ECO:0000256" key="2">
    <source>
        <dbReference type="SAM" id="MobiDB-lite"/>
    </source>
</evidence>
<dbReference type="PANTHER" id="PTHR31635">
    <property type="entry name" value="REVERSE TRANSCRIPTASE DOMAIN-CONTAINING PROTEIN-RELATED"/>
    <property type="match status" value="1"/>
</dbReference>
<feature type="region of interest" description="Disordered" evidence="2">
    <location>
        <begin position="39"/>
        <end position="136"/>
    </location>
</feature>